<evidence type="ECO:0000313" key="2">
    <source>
        <dbReference type="Proteomes" id="UP000012488"/>
    </source>
</evidence>
<protein>
    <submittedName>
        <fullName evidence="1">SRPBCC domain-containing protein</fullName>
    </submittedName>
</protein>
<dbReference type="OrthoDB" id="9800600at2"/>
<organism evidence="1 2">
    <name type="scientific">Methylobacterium mesophilicum SR1.6/6</name>
    <dbReference type="NCBI Taxonomy" id="908290"/>
    <lineage>
        <taxon>Bacteria</taxon>
        <taxon>Pseudomonadati</taxon>
        <taxon>Pseudomonadota</taxon>
        <taxon>Alphaproteobacteria</taxon>
        <taxon>Hyphomicrobiales</taxon>
        <taxon>Methylobacteriaceae</taxon>
        <taxon>Methylobacterium</taxon>
    </lineage>
</organism>
<dbReference type="InterPro" id="IPR019587">
    <property type="entry name" value="Polyketide_cyclase/dehydratase"/>
</dbReference>
<name>A0A6B9FRI0_9HYPH</name>
<dbReference type="Gene3D" id="3.30.530.20">
    <property type="match status" value="1"/>
</dbReference>
<gene>
    <name evidence="1" type="ORF">MMSR116_18490</name>
</gene>
<sequence>MTVGRVSSAEIAIPARAGTVWSVLTDLDAYSAWNPVIRKAEGPQRRGGRWRLELTLNGRAALTLRAQVICWEPGRRLTWRVGFARPHLLTGCHDVRIIETRQGVSVVQAGTFAGLLAPALFPWLRNRVQGRCAAMNEALRDEVARRIAEAT</sequence>
<dbReference type="InterPro" id="IPR023393">
    <property type="entry name" value="START-like_dom_sf"/>
</dbReference>
<dbReference type="Proteomes" id="UP000012488">
    <property type="component" value="Chromosome"/>
</dbReference>
<reference evidence="1 2" key="1">
    <citation type="journal article" date="2012" name="Genet. Mol. Biol.">
        <title>Analysis of 16S rRNA and mxaF genes revealing insights into Methylobacterium niche-specific plant association.</title>
        <authorList>
            <person name="Dourado M.N."/>
            <person name="Andreote F.D."/>
            <person name="Dini-Andreote F."/>
            <person name="Conti R."/>
            <person name="Araujo J.M."/>
            <person name="Araujo W.L."/>
        </authorList>
    </citation>
    <scope>NUCLEOTIDE SEQUENCE [LARGE SCALE GENOMIC DNA]</scope>
    <source>
        <strain evidence="1 2">SR1.6/6</strain>
    </source>
</reference>
<dbReference type="RefSeq" id="WP_010687550.1">
    <property type="nucleotide sequence ID" value="NZ_CP043538.1"/>
</dbReference>
<dbReference type="Pfam" id="PF10604">
    <property type="entry name" value="Polyketide_cyc2"/>
    <property type="match status" value="1"/>
</dbReference>
<dbReference type="SUPFAM" id="SSF55961">
    <property type="entry name" value="Bet v1-like"/>
    <property type="match status" value="1"/>
</dbReference>
<dbReference type="EMBL" id="CP043538">
    <property type="protein sequence ID" value="QGY03658.1"/>
    <property type="molecule type" value="Genomic_DNA"/>
</dbReference>
<reference evidence="1 2" key="2">
    <citation type="journal article" date="2013" name="Genome Announc.">
        <title>Draft Genome Sequence of Methylobacterium mesophilicum Strain SR1.6/6, Isolated from Citrus sinensis.</title>
        <authorList>
            <person name="Marinho Almeida D."/>
            <person name="Dini-Andreote F."/>
            <person name="Camargo Neves A.A."/>
            <person name="Juca Ramos R.T."/>
            <person name="Andreote F.D."/>
            <person name="Carneiro A.R."/>
            <person name="Oliveira de Souza Lima A."/>
            <person name="Caracciolo Gomes de Sa P.H."/>
            <person name="Ribeiro Barbosa M.S."/>
            <person name="Araujo W.L."/>
            <person name="Silva A."/>
        </authorList>
    </citation>
    <scope>NUCLEOTIDE SEQUENCE [LARGE SCALE GENOMIC DNA]</scope>
    <source>
        <strain evidence="1 2">SR1.6/6</strain>
    </source>
</reference>
<evidence type="ECO:0000313" key="1">
    <source>
        <dbReference type="EMBL" id="QGY03658.1"/>
    </source>
</evidence>
<accession>A0A6B9FRI0</accession>
<dbReference type="AlphaFoldDB" id="A0A6B9FRI0"/>
<dbReference type="KEGG" id="mmes:MMSR116_18490"/>
<dbReference type="CDD" id="cd07822">
    <property type="entry name" value="SRPBCC_4"/>
    <property type="match status" value="1"/>
</dbReference>
<proteinExistence type="predicted"/>